<dbReference type="PANTHER" id="PTHR28155">
    <property type="entry name" value="ACR243WP"/>
    <property type="match status" value="1"/>
</dbReference>
<evidence type="ECO:0000256" key="1">
    <source>
        <dbReference type="SAM" id="MobiDB-lite"/>
    </source>
</evidence>
<evidence type="ECO:0000313" key="2">
    <source>
        <dbReference type="EMBL" id="TGZ85415.1"/>
    </source>
</evidence>
<dbReference type="EMBL" id="ML220112">
    <property type="protein sequence ID" value="TGZ85415.1"/>
    <property type="molecule type" value="Genomic_DNA"/>
</dbReference>
<dbReference type="GO" id="GO:0006360">
    <property type="term" value="P:transcription by RNA polymerase I"/>
    <property type="evidence" value="ECO:0007669"/>
    <property type="project" value="InterPro"/>
</dbReference>
<dbReference type="Proteomes" id="UP000298138">
    <property type="component" value="Unassembled WGS sequence"/>
</dbReference>
<name>A0A4V3SJU9_9PEZI</name>
<dbReference type="AlphaFoldDB" id="A0A4V3SJU9"/>
<feature type="region of interest" description="Disordered" evidence="1">
    <location>
        <begin position="220"/>
        <end position="269"/>
    </location>
</feature>
<dbReference type="Gene3D" id="6.20.250.70">
    <property type="match status" value="1"/>
</dbReference>
<organism evidence="2 3">
    <name type="scientific">Ascodesmis nigricans</name>
    <dbReference type="NCBI Taxonomy" id="341454"/>
    <lineage>
        <taxon>Eukaryota</taxon>
        <taxon>Fungi</taxon>
        <taxon>Dikarya</taxon>
        <taxon>Ascomycota</taxon>
        <taxon>Pezizomycotina</taxon>
        <taxon>Pezizomycetes</taxon>
        <taxon>Pezizales</taxon>
        <taxon>Ascodesmidaceae</taxon>
        <taxon>Ascodesmis</taxon>
    </lineage>
</organism>
<dbReference type="InterPro" id="IPR013240">
    <property type="entry name" value="DNA-dir_RNA_pol1_su_RPA34"/>
</dbReference>
<feature type="compositionally biased region" description="Acidic residues" evidence="1">
    <location>
        <begin position="22"/>
        <end position="33"/>
    </location>
</feature>
<feature type="compositionally biased region" description="Basic residues" evidence="1">
    <location>
        <begin position="257"/>
        <end position="269"/>
    </location>
</feature>
<gene>
    <name evidence="2" type="ORF">EX30DRAFT_337781</name>
</gene>
<feature type="region of interest" description="Disordered" evidence="1">
    <location>
        <begin position="1"/>
        <end position="93"/>
    </location>
</feature>
<evidence type="ECO:0000313" key="3">
    <source>
        <dbReference type="Proteomes" id="UP000298138"/>
    </source>
</evidence>
<evidence type="ECO:0008006" key="4">
    <source>
        <dbReference type="Google" id="ProtNLM"/>
    </source>
</evidence>
<protein>
    <recommendedName>
        <fullName evidence="4">DNA-directed RNA polymerase I, subunit RPA34.5</fullName>
    </recommendedName>
</protein>
<dbReference type="Pfam" id="PF08208">
    <property type="entry name" value="RNA_polI_A34"/>
    <property type="match status" value="1"/>
</dbReference>
<reference evidence="2 3" key="1">
    <citation type="submission" date="2019-04" db="EMBL/GenBank/DDBJ databases">
        <title>Comparative genomics and transcriptomics to analyze fruiting body development in filamentous ascomycetes.</title>
        <authorList>
            <consortium name="DOE Joint Genome Institute"/>
            <person name="Lutkenhaus R."/>
            <person name="Traeger S."/>
            <person name="Breuer J."/>
            <person name="Kuo A."/>
            <person name="Lipzen A."/>
            <person name="Pangilinan J."/>
            <person name="Dilworth D."/>
            <person name="Sandor L."/>
            <person name="Poggeler S."/>
            <person name="Barry K."/>
            <person name="Grigoriev I.V."/>
            <person name="Nowrousian M."/>
        </authorList>
    </citation>
    <scope>NUCLEOTIDE SEQUENCE [LARGE SCALE GENOMIC DNA]</scope>
    <source>
        <strain evidence="2 3">CBS 389.68</strain>
    </source>
</reference>
<proteinExistence type="predicted"/>
<dbReference type="OrthoDB" id="76224at2759"/>
<dbReference type="InParanoid" id="A0A4V3SJU9"/>
<dbReference type="InterPro" id="IPR053263">
    <property type="entry name" value="Euk_RPA34_RNAP_subunit"/>
</dbReference>
<sequence>MLSSEDEAPAPVKQSAVVEESSSGEEEEEEEESSSSVVDQKKKKSSSKEITPISSMKSSEPPTPAYQPTGDYEPPESFKRISTKAAPSENPFSSKNLAGKEIWYITTPVDADVTALSEVNPVDVAEGNAVMEMGGRSYCLRPELDANSNGAGAGLLLPDSIGTYRAAKTPITKTFKIVETLPSKIRIPDNHTSKPKPVREQPQGLKQRFFPIGADIAPSIVDADMMDIDEPEPEAQEGSKKKKKHKSSHGADESGEKRKKKKSKKEAAA</sequence>
<accession>A0A4V3SJU9</accession>
<feature type="compositionally biased region" description="Acidic residues" evidence="1">
    <location>
        <begin position="224"/>
        <end position="235"/>
    </location>
</feature>
<keyword evidence="3" id="KW-1185">Reference proteome</keyword>
<dbReference type="STRING" id="341454.A0A4V3SJU9"/>
<dbReference type="PANTHER" id="PTHR28155:SF1">
    <property type="entry name" value="DNA-DIRECTED RNA POLYMERASE I SUBUNIT RPA34.5-DOMAIN-CONTAINING PROTEIN"/>
    <property type="match status" value="1"/>
</dbReference>